<dbReference type="AlphaFoldDB" id="A0A934MJY8"/>
<dbReference type="Pfam" id="PF05159">
    <property type="entry name" value="Capsule_synth"/>
    <property type="match status" value="1"/>
</dbReference>
<keyword evidence="2" id="KW-1185">Reference proteome</keyword>
<name>A0A934MJY8_9HYPH</name>
<reference evidence="1" key="1">
    <citation type="submission" date="2020-12" db="EMBL/GenBank/DDBJ databases">
        <title>Bacterial taxonomy.</title>
        <authorList>
            <person name="Pan X."/>
        </authorList>
    </citation>
    <scope>NUCLEOTIDE SEQUENCE</scope>
    <source>
        <strain evidence="1">B2012</strain>
    </source>
</reference>
<dbReference type="RefSeq" id="WP_198880901.1">
    <property type="nucleotide sequence ID" value="NZ_JAEKJA010000003.1"/>
</dbReference>
<comment type="caution">
    <text evidence="1">The sequence shown here is derived from an EMBL/GenBank/DDBJ whole genome shotgun (WGS) entry which is preliminary data.</text>
</comment>
<evidence type="ECO:0000313" key="2">
    <source>
        <dbReference type="Proteomes" id="UP000609531"/>
    </source>
</evidence>
<evidence type="ECO:0000313" key="1">
    <source>
        <dbReference type="EMBL" id="MBJ3775004.1"/>
    </source>
</evidence>
<proteinExistence type="predicted"/>
<dbReference type="InterPro" id="IPR007833">
    <property type="entry name" value="Capsule_polysaccharide_synth"/>
</dbReference>
<dbReference type="GO" id="GO:0015774">
    <property type="term" value="P:polysaccharide transport"/>
    <property type="evidence" value="ECO:0007669"/>
    <property type="project" value="InterPro"/>
</dbReference>
<dbReference type="EMBL" id="JAEKJA010000003">
    <property type="protein sequence ID" value="MBJ3775004.1"/>
    <property type="molecule type" value="Genomic_DNA"/>
</dbReference>
<protein>
    <submittedName>
        <fullName evidence="1">Uncharacterized protein</fullName>
    </submittedName>
</protein>
<dbReference type="Proteomes" id="UP000609531">
    <property type="component" value="Unassembled WGS sequence"/>
</dbReference>
<accession>A0A934MJY8</accession>
<organism evidence="1 2">
    <name type="scientific">Acuticoccus mangrovi</name>
    <dbReference type="NCBI Taxonomy" id="2796142"/>
    <lineage>
        <taxon>Bacteria</taxon>
        <taxon>Pseudomonadati</taxon>
        <taxon>Pseudomonadota</taxon>
        <taxon>Alphaproteobacteria</taxon>
        <taxon>Hyphomicrobiales</taxon>
        <taxon>Amorphaceae</taxon>
        <taxon>Acuticoccus</taxon>
    </lineage>
</organism>
<dbReference type="GO" id="GO:0000271">
    <property type="term" value="P:polysaccharide biosynthetic process"/>
    <property type="evidence" value="ECO:0007669"/>
    <property type="project" value="InterPro"/>
</dbReference>
<gene>
    <name evidence="1" type="ORF">JCR33_04855</name>
</gene>
<sequence>MPLKRIVFTGDLLRPSWDSTRPTQHYNIQWGHDLIGRQMAAATGLPVEMAVWNFAGVTAGGIDYETVRGIYGAHGLATSIEAWAMLYEEALAPAAEAFFREIFRDALVVAFELPPYLEKILQKYGIPYVDVIVHPVRFLDDIFLAVRTSSGAANAVLASHAISEELIETVAGVQSASARRGFTFAPIPNSALLLLQTRFDRTQIRDGGFIGASNFLEKIADVTADYNALYVKEHPLERGSVHTRTLQAAFPKIQLIDHNVYSLLSTENITGVFTLSSSVGIEAPYFGKKSKYIYKAPNLFARDGKVPEGEEFAGVFDAFLGPDFWRDVLAPMTDVTAKTGVTVPFKPNRLRTSLRSFWAFNEIDTDAAVMAAKPRAA</sequence>